<evidence type="ECO:0000313" key="2">
    <source>
        <dbReference type="Proteomes" id="UP000027439"/>
    </source>
</evidence>
<evidence type="ECO:0000313" key="1">
    <source>
        <dbReference type="EMBL" id="KDR25146.1"/>
    </source>
</evidence>
<gene>
    <name evidence="1" type="ORF">BG57_31935</name>
</gene>
<name>A0A069NJI5_9BURK</name>
<protein>
    <submittedName>
        <fullName evidence="1">Uncharacterized protein</fullName>
    </submittedName>
</protein>
<dbReference type="AlphaFoldDB" id="A0A069NJI5"/>
<reference evidence="1 2" key="1">
    <citation type="submission" date="2014-03" db="EMBL/GenBank/DDBJ databases">
        <title>Draft Genome Sequences of Four Burkholderia Strains.</title>
        <authorList>
            <person name="Liu X.Y."/>
            <person name="Li C.X."/>
            <person name="Xu J.H."/>
        </authorList>
    </citation>
    <scope>NUCLEOTIDE SEQUENCE [LARGE SCALE GENOMIC DNA]</scope>
    <source>
        <strain evidence="1 2">R27</strain>
    </source>
</reference>
<organism evidence="1 2">
    <name type="scientific">Caballeronia grimmiae</name>
    <dbReference type="NCBI Taxonomy" id="1071679"/>
    <lineage>
        <taxon>Bacteria</taxon>
        <taxon>Pseudomonadati</taxon>
        <taxon>Pseudomonadota</taxon>
        <taxon>Betaproteobacteria</taxon>
        <taxon>Burkholderiales</taxon>
        <taxon>Burkholderiaceae</taxon>
        <taxon>Caballeronia</taxon>
    </lineage>
</organism>
<accession>A0A069NJI5</accession>
<dbReference type="Proteomes" id="UP000027439">
    <property type="component" value="Unassembled WGS sequence"/>
</dbReference>
<proteinExistence type="predicted"/>
<dbReference type="EMBL" id="JFHE01000084">
    <property type="protein sequence ID" value="KDR25146.1"/>
    <property type="molecule type" value="Genomic_DNA"/>
</dbReference>
<sequence length="147" mass="16638">MPICNRIRPQRLFCSYEARYFLQNIASNRNWNAPIVEDSSVFAILPACHEDAGSKVTFEVVCKPADKSAVVGVGWKVESENRKQVLVLINARYKLTPNLIITDKRESAWMYGAGKLIMRKFLECIALAINLQASLLDDAPKTFFSIR</sequence>
<comment type="caution">
    <text evidence="1">The sequence shown here is derived from an EMBL/GenBank/DDBJ whole genome shotgun (WGS) entry which is preliminary data.</text>
</comment>